<evidence type="ECO:0000256" key="2">
    <source>
        <dbReference type="SAM" id="MobiDB-lite"/>
    </source>
</evidence>
<reference evidence="4" key="1">
    <citation type="submission" date="2022-03" db="EMBL/GenBank/DDBJ databases">
        <title>Genomic Encyclopedia of Type Strains, Phase III (KMG-III): the genomes of soil and plant-associated and newly described type strains.</title>
        <authorList>
            <person name="Whitman W."/>
        </authorList>
    </citation>
    <scope>NUCLEOTIDE SEQUENCE</scope>
    <source>
        <strain evidence="4">ANL 6-2</strain>
    </source>
</reference>
<evidence type="ECO:0000313" key="4">
    <source>
        <dbReference type="EMBL" id="MCP1676993.1"/>
    </source>
</evidence>
<dbReference type="GO" id="GO:0018822">
    <property type="term" value="F:nitrile hydratase activity"/>
    <property type="evidence" value="ECO:0007669"/>
    <property type="project" value="UniProtKB-EC"/>
</dbReference>
<organism evidence="4 5">
    <name type="scientific">Natronocella acetinitrilica</name>
    <dbReference type="NCBI Taxonomy" id="414046"/>
    <lineage>
        <taxon>Bacteria</taxon>
        <taxon>Pseudomonadati</taxon>
        <taxon>Pseudomonadota</taxon>
        <taxon>Gammaproteobacteria</taxon>
        <taxon>Chromatiales</taxon>
        <taxon>Ectothiorhodospiraceae</taxon>
        <taxon>Natronocella</taxon>
    </lineage>
</organism>
<feature type="domain" description="Nitrile hydratase alpha/Thiocyanate hydrolase gamma" evidence="3">
    <location>
        <begin position="27"/>
        <end position="206"/>
    </location>
</feature>
<dbReference type="Proteomes" id="UP001205843">
    <property type="component" value="Unassembled WGS sequence"/>
</dbReference>
<keyword evidence="5" id="KW-1185">Reference proteome</keyword>
<feature type="region of interest" description="Disordered" evidence="2">
    <location>
        <begin position="1"/>
        <end position="24"/>
    </location>
</feature>
<feature type="compositionally biased region" description="Basic residues" evidence="2">
    <location>
        <begin position="1"/>
        <end position="12"/>
    </location>
</feature>
<gene>
    <name evidence="4" type="ORF">J2T57_004167</name>
</gene>
<proteinExistence type="predicted"/>
<feature type="compositionally biased region" description="Basic and acidic residues" evidence="2">
    <location>
        <begin position="14"/>
        <end position="23"/>
    </location>
</feature>
<dbReference type="Gene3D" id="3.90.330.10">
    <property type="entry name" value="Nitrile hydratase alpha /Thiocyanate hydrolase gamma"/>
    <property type="match status" value="1"/>
</dbReference>
<dbReference type="Pfam" id="PF02979">
    <property type="entry name" value="NHase_alpha"/>
    <property type="match status" value="1"/>
</dbReference>
<accession>A0AAE3G9J1</accession>
<dbReference type="EC" id="4.2.1.84" evidence="4"/>
<name>A0AAE3G9J1_9GAMM</name>
<dbReference type="EMBL" id="JALJXV010000012">
    <property type="protein sequence ID" value="MCP1676993.1"/>
    <property type="molecule type" value="Genomic_DNA"/>
</dbReference>
<dbReference type="RefSeq" id="WP_253484688.1">
    <property type="nucleotide sequence ID" value="NZ_JALJXV010000012.1"/>
</dbReference>
<evidence type="ECO:0000259" key="3">
    <source>
        <dbReference type="Pfam" id="PF02979"/>
    </source>
</evidence>
<dbReference type="InterPro" id="IPR036648">
    <property type="entry name" value="CN_Hdrase_a/SCN_Hdrase_g_sf"/>
</dbReference>
<protein>
    <submittedName>
        <fullName evidence="4">Nitrile hydratase</fullName>
        <ecNumber evidence="4">4.2.1.84</ecNumber>
    </submittedName>
</protein>
<dbReference type="AlphaFoldDB" id="A0AAE3G9J1"/>
<dbReference type="SUPFAM" id="SSF56209">
    <property type="entry name" value="Nitrile hydratase alpha chain"/>
    <property type="match status" value="1"/>
</dbReference>
<keyword evidence="1" id="KW-0479">Metal-binding</keyword>
<dbReference type="GO" id="GO:0046914">
    <property type="term" value="F:transition metal ion binding"/>
    <property type="evidence" value="ECO:0007669"/>
    <property type="project" value="InterPro"/>
</dbReference>
<comment type="caution">
    <text evidence="4">The sequence shown here is derived from an EMBL/GenBank/DDBJ whole genome shotgun (WGS) entry which is preliminary data.</text>
</comment>
<dbReference type="InterPro" id="IPR004232">
    <property type="entry name" value="CN_Hdrtase_a/SCN_Hdrlase_g"/>
</dbReference>
<evidence type="ECO:0000256" key="1">
    <source>
        <dbReference type="ARBA" id="ARBA00022723"/>
    </source>
</evidence>
<sequence>MAEHHHHDHAHAHAPIEDPRGPDTEDEFLEIALRELLVERGVLSAGAVHQQIDAMESRNPVLGAMAVARAWADPAFHEALLSNPLETLEQAFDLPMSGPVELKVLVNTPEVHNVVVCTLCSCYPRMLLGPPPAWYRASAYRSRIVREPRAVLSEFGLELPEDVEVRVSDSTADMRYLVLPLRPAGTDGWSMEALSSLVTRDCMIGTGVPRAASTVDS</sequence>
<evidence type="ECO:0000313" key="5">
    <source>
        <dbReference type="Proteomes" id="UP001205843"/>
    </source>
</evidence>
<keyword evidence="4" id="KW-0456">Lyase</keyword>